<proteinExistence type="predicted"/>
<feature type="signal peptide" evidence="1">
    <location>
        <begin position="1"/>
        <end position="18"/>
    </location>
</feature>
<reference evidence="3" key="2">
    <citation type="submission" date="2019-06" db="EMBL/GenBank/DDBJ databases">
        <title>Co-occurence of chitin degradation, pigmentation and bioactivity in marine Pseudoalteromonas.</title>
        <authorList>
            <person name="Sonnenschein E.C."/>
            <person name="Bech P.K."/>
        </authorList>
    </citation>
    <scope>NUCLEOTIDE SEQUENCE [LARGE SCALE GENOMIC DNA]</scope>
    <source>
        <strain evidence="3">S3790</strain>
    </source>
</reference>
<evidence type="ECO:0000256" key="1">
    <source>
        <dbReference type="SAM" id="SignalP"/>
    </source>
</evidence>
<accession>A0A5S3V5M6</accession>
<dbReference type="Proteomes" id="UP000307217">
    <property type="component" value="Unassembled WGS sequence"/>
</dbReference>
<protein>
    <submittedName>
        <fullName evidence="2">Uncharacterized protein</fullName>
    </submittedName>
</protein>
<gene>
    <name evidence="2" type="ORF">CWC19_16125</name>
</gene>
<dbReference type="EMBL" id="PNBX01000074">
    <property type="protein sequence ID" value="TMO66522.1"/>
    <property type="molecule type" value="Genomic_DNA"/>
</dbReference>
<evidence type="ECO:0000313" key="2">
    <source>
        <dbReference type="EMBL" id="TMO66522.1"/>
    </source>
</evidence>
<dbReference type="RefSeq" id="WP_138592807.1">
    <property type="nucleotide sequence ID" value="NZ_PNBX01000074.1"/>
</dbReference>
<reference evidence="2 3" key="1">
    <citation type="submission" date="2018-01" db="EMBL/GenBank/DDBJ databases">
        <authorList>
            <person name="Paulsen S."/>
            <person name="Gram L.K."/>
        </authorList>
    </citation>
    <scope>NUCLEOTIDE SEQUENCE [LARGE SCALE GENOMIC DNA]</scope>
    <source>
        <strain evidence="2 3">S3790</strain>
    </source>
</reference>
<dbReference type="AlphaFoldDB" id="A0A5S3V5M6"/>
<name>A0A5S3V5M6_9GAMM</name>
<evidence type="ECO:0000313" key="3">
    <source>
        <dbReference type="Proteomes" id="UP000307217"/>
    </source>
</evidence>
<dbReference type="OrthoDB" id="5770735at2"/>
<comment type="caution">
    <text evidence="2">The sequence shown here is derived from an EMBL/GenBank/DDBJ whole genome shotgun (WGS) entry which is preliminary data.</text>
</comment>
<sequence length="220" mass="25245">MRTLLLTLCMLVLGNVYAAEKEKQLPPLNPAYKAEHAMVLMNRGSRIYAANFPTYTTPHDVQVVYQIDNPDVAFLNLVRDANLITIKPKPFNIERLMRGEEITVTADIYEGHYKQGGSLVYSDRDIVFSKQLYSRKLTELAEPSKWQEYDMITVKGTERIYVHKIQNKPSFNHLIFVDLTGACLQKFRTSKVVPPANELIYKFVNCGTLKQLYYDTSGLE</sequence>
<feature type="chain" id="PRO_5024287127" evidence="1">
    <location>
        <begin position="19"/>
        <end position="220"/>
    </location>
</feature>
<keyword evidence="1" id="KW-0732">Signal</keyword>
<organism evidence="2 3">
    <name type="scientific">Pseudoalteromonas aurantia</name>
    <dbReference type="NCBI Taxonomy" id="43654"/>
    <lineage>
        <taxon>Bacteria</taxon>
        <taxon>Pseudomonadati</taxon>
        <taxon>Pseudomonadota</taxon>
        <taxon>Gammaproteobacteria</taxon>
        <taxon>Alteromonadales</taxon>
        <taxon>Pseudoalteromonadaceae</taxon>
        <taxon>Pseudoalteromonas</taxon>
    </lineage>
</organism>